<feature type="domain" description="RING-type" evidence="12">
    <location>
        <begin position="166"/>
        <end position="208"/>
    </location>
</feature>
<keyword evidence="3" id="KW-0479">Metal-binding</keyword>
<dbReference type="PANTHER" id="PTHR46539:SF2">
    <property type="entry name" value="RING-H2 FINGER PROTEIN ATL43"/>
    <property type="match status" value="1"/>
</dbReference>
<proteinExistence type="inferred from homology"/>
<evidence type="ECO:0000313" key="13">
    <source>
        <dbReference type="EMBL" id="MED6180243.1"/>
    </source>
</evidence>
<name>A0ABU6W8F2_9FABA</name>
<gene>
    <name evidence="13" type="ORF">PIB30_008437</name>
</gene>
<evidence type="ECO:0000256" key="5">
    <source>
        <dbReference type="ARBA" id="ARBA00022833"/>
    </source>
</evidence>
<dbReference type="PROSITE" id="PS50089">
    <property type="entry name" value="ZF_RING_2"/>
    <property type="match status" value="1"/>
</dbReference>
<dbReference type="Gene3D" id="3.30.40.10">
    <property type="entry name" value="Zinc/RING finger domain, C3HC4 (zinc finger)"/>
    <property type="match status" value="1"/>
</dbReference>
<evidence type="ECO:0000256" key="4">
    <source>
        <dbReference type="ARBA" id="ARBA00022771"/>
    </source>
</evidence>
<keyword evidence="14" id="KW-1185">Reference proteome</keyword>
<evidence type="ECO:0000256" key="8">
    <source>
        <dbReference type="ARBA" id="ARBA00024209"/>
    </source>
</evidence>
<dbReference type="PANTHER" id="PTHR46539">
    <property type="entry name" value="E3 UBIQUITIN-PROTEIN LIGASE ATL42"/>
    <property type="match status" value="1"/>
</dbReference>
<evidence type="ECO:0000256" key="3">
    <source>
        <dbReference type="ARBA" id="ARBA00022723"/>
    </source>
</evidence>
<keyword evidence="6 11" id="KW-1133">Transmembrane helix</keyword>
<evidence type="ECO:0000256" key="11">
    <source>
        <dbReference type="SAM" id="Phobius"/>
    </source>
</evidence>
<dbReference type="SUPFAM" id="SSF57850">
    <property type="entry name" value="RING/U-box"/>
    <property type="match status" value="1"/>
</dbReference>
<feature type="compositionally biased region" description="Basic and acidic residues" evidence="10">
    <location>
        <begin position="387"/>
        <end position="402"/>
    </location>
</feature>
<accession>A0ABU6W8F2</accession>
<evidence type="ECO:0000256" key="1">
    <source>
        <dbReference type="ARBA" id="ARBA00004370"/>
    </source>
</evidence>
<evidence type="ECO:0000256" key="2">
    <source>
        <dbReference type="ARBA" id="ARBA00022692"/>
    </source>
</evidence>
<keyword evidence="7 11" id="KW-0472">Membrane</keyword>
<comment type="caution">
    <text evidence="13">The sequence shown here is derived from an EMBL/GenBank/DDBJ whole genome shotgun (WGS) entry which is preliminary data.</text>
</comment>
<organism evidence="13 14">
    <name type="scientific">Stylosanthes scabra</name>
    <dbReference type="NCBI Taxonomy" id="79078"/>
    <lineage>
        <taxon>Eukaryota</taxon>
        <taxon>Viridiplantae</taxon>
        <taxon>Streptophyta</taxon>
        <taxon>Embryophyta</taxon>
        <taxon>Tracheophyta</taxon>
        <taxon>Spermatophyta</taxon>
        <taxon>Magnoliopsida</taxon>
        <taxon>eudicotyledons</taxon>
        <taxon>Gunneridae</taxon>
        <taxon>Pentapetalae</taxon>
        <taxon>rosids</taxon>
        <taxon>fabids</taxon>
        <taxon>Fabales</taxon>
        <taxon>Fabaceae</taxon>
        <taxon>Papilionoideae</taxon>
        <taxon>50 kb inversion clade</taxon>
        <taxon>dalbergioids sensu lato</taxon>
        <taxon>Dalbergieae</taxon>
        <taxon>Pterocarpus clade</taxon>
        <taxon>Stylosanthes</taxon>
    </lineage>
</organism>
<protein>
    <recommendedName>
        <fullName evidence="12">RING-type domain-containing protein</fullName>
    </recommendedName>
</protein>
<keyword evidence="4 9" id="KW-0863">Zinc-finger</keyword>
<dbReference type="InterPro" id="IPR013083">
    <property type="entry name" value="Znf_RING/FYVE/PHD"/>
</dbReference>
<comment type="subcellular location">
    <subcellularLocation>
        <location evidence="1">Membrane</location>
    </subcellularLocation>
</comment>
<dbReference type="Proteomes" id="UP001341840">
    <property type="component" value="Unassembled WGS sequence"/>
</dbReference>
<dbReference type="EMBL" id="JASCZI010181261">
    <property type="protein sequence ID" value="MED6180243.1"/>
    <property type="molecule type" value="Genomic_DNA"/>
</dbReference>
<sequence>MPITKIIIRKTTSLTLAHDMGGTLSLKPIFNITFPFVLVTVTTTFTLIDPFIVANADIYDSRETPPTFPTDNNIISARNSNDPNRKSEPFKPSTIIVVSIFAALFFFTFILLLYIKHCIRVNHENQSHQEGEPLHRNNSGIDPFVVEKLPMFRFGSLRGQKEGLDCAVCLNRFEITDVLRLLPKCNHAFHMDCVDKWLDEHSTCPLCRNRVDPKDILTREQLLVQEVKEGERDNEANPIEDIERGTFRRVSGRHSSVLGEREGGLLEIITHNNSNEKKNKKRRSSSSRRSFGGFVRPRKDKTFIARQEEHHRLEHRIIIDSPMAFSVMPNGEGESSSQPHHSWNNEVSPSNLLYLTSEMIISDGASSTRGQRRPTHSRIVINGNENNKNEHIIIGREQRKRT</sequence>
<dbReference type="InterPro" id="IPR001841">
    <property type="entry name" value="Znf_RING"/>
</dbReference>
<comment type="similarity">
    <text evidence="8">Belongs to the RING-type zinc finger family. ATL subfamily.</text>
</comment>
<evidence type="ECO:0000256" key="9">
    <source>
        <dbReference type="PROSITE-ProRule" id="PRU00175"/>
    </source>
</evidence>
<dbReference type="SMART" id="SM00184">
    <property type="entry name" value="RING"/>
    <property type="match status" value="1"/>
</dbReference>
<evidence type="ECO:0000313" key="14">
    <source>
        <dbReference type="Proteomes" id="UP001341840"/>
    </source>
</evidence>
<evidence type="ECO:0000259" key="12">
    <source>
        <dbReference type="PROSITE" id="PS50089"/>
    </source>
</evidence>
<feature type="transmembrane region" description="Helical" evidence="11">
    <location>
        <begin position="95"/>
        <end position="115"/>
    </location>
</feature>
<feature type="region of interest" description="Disordered" evidence="10">
    <location>
        <begin position="364"/>
        <end position="402"/>
    </location>
</feature>
<keyword evidence="2 11" id="KW-0812">Transmembrane</keyword>
<evidence type="ECO:0000256" key="6">
    <source>
        <dbReference type="ARBA" id="ARBA00022989"/>
    </source>
</evidence>
<keyword evidence="5" id="KW-0862">Zinc</keyword>
<evidence type="ECO:0000256" key="10">
    <source>
        <dbReference type="SAM" id="MobiDB-lite"/>
    </source>
</evidence>
<evidence type="ECO:0000256" key="7">
    <source>
        <dbReference type="ARBA" id="ARBA00023136"/>
    </source>
</evidence>
<dbReference type="CDD" id="cd16461">
    <property type="entry name" value="RING-H2_EL5-like"/>
    <property type="match status" value="1"/>
</dbReference>
<reference evidence="13 14" key="1">
    <citation type="journal article" date="2023" name="Plants (Basel)">
        <title>Bridging the Gap: Combining Genomics and Transcriptomics Approaches to Understand Stylosanthes scabra, an Orphan Legume from the Brazilian Caatinga.</title>
        <authorList>
            <person name="Ferreira-Neto J.R.C."/>
            <person name="da Silva M.D."/>
            <person name="Binneck E."/>
            <person name="de Melo N.F."/>
            <person name="da Silva R.H."/>
            <person name="de Melo A.L.T.M."/>
            <person name="Pandolfi V."/>
            <person name="Bustamante F.O."/>
            <person name="Brasileiro-Vidal A.C."/>
            <person name="Benko-Iseppon A.M."/>
        </authorList>
    </citation>
    <scope>NUCLEOTIDE SEQUENCE [LARGE SCALE GENOMIC DNA]</scope>
    <source>
        <tissue evidence="13">Leaves</tissue>
    </source>
</reference>
<dbReference type="Pfam" id="PF13639">
    <property type="entry name" value="zf-RING_2"/>
    <property type="match status" value="1"/>
</dbReference>
<feature type="region of interest" description="Disordered" evidence="10">
    <location>
        <begin position="268"/>
        <end position="299"/>
    </location>
</feature>